<dbReference type="GeneID" id="87845639"/>
<sequence>MSSSRASPNSRLVISLRRCFFLTFRIFFLFILFSSNQGAKPPSSYHTYIVRLMKISPPAKTITKAQHVGVIQP</sequence>
<gene>
    <name evidence="1" type="ORF">B0H64DRAFT_7385</name>
</gene>
<comment type="caution">
    <text evidence="1">The sequence shown here is derived from an EMBL/GenBank/DDBJ whole genome shotgun (WGS) entry which is preliminary data.</text>
</comment>
<evidence type="ECO:0000313" key="1">
    <source>
        <dbReference type="EMBL" id="KAK3300113.1"/>
    </source>
</evidence>
<keyword evidence="2" id="KW-1185">Reference proteome</keyword>
<dbReference type="RefSeq" id="XP_062663627.1">
    <property type="nucleotide sequence ID" value="XM_062808691.1"/>
</dbReference>
<name>A0AAE0HP39_9PEZI</name>
<organism evidence="1 2">
    <name type="scientific">Chaetomium fimeti</name>
    <dbReference type="NCBI Taxonomy" id="1854472"/>
    <lineage>
        <taxon>Eukaryota</taxon>
        <taxon>Fungi</taxon>
        <taxon>Dikarya</taxon>
        <taxon>Ascomycota</taxon>
        <taxon>Pezizomycotina</taxon>
        <taxon>Sordariomycetes</taxon>
        <taxon>Sordariomycetidae</taxon>
        <taxon>Sordariales</taxon>
        <taxon>Chaetomiaceae</taxon>
        <taxon>Chaetomium</taxon>
    </lineage>
</organism>
<evidence type="ECO:0000313" key="2">
    <source>
        <dbReference type="Proteomes" id="UP001278766"/>
    </source>
</evidence>
<dbReference type="EMBL" id="JAUEPN010000001">
    <property type="protein sequence ID" value="KAK3300113.1"/>
    <property type="molecule type" value="Genomic_DNA"/>
</dbReference>
<reference evidence="1" key="2">
    <citation type="submission" date="2023-06" db="EMBL/GenBank/DDBJ databases">
        <authorList>
            <consortium name="Lawrence Berkeley National Laboratory"/>
            <person name="Haridas S."/>
            <person name="Hensen N."/>
            <person name="Bonometti L."/>
            <person name="Westerberg I."/>
            <person name="Brannstrom I.O."/>
            <person name="Guillou S."/>
            <person name="Cros-Aarteil S."/>
            <person name="Calhoun S."/>
            <person name="Kuo A."/>
            <person name="Mondo S."/>
            <person name="Pangilinan J."/>
            <person name="Riley R."/>
            <person name="Labutti K."/>
            <person name="Andreopoulos B."/>
            <person name="Lipzen A."/>
            <person name="Chen C."/>
            <person name="Yanf M."/>
            <person name="Daum C."/>
            <person name="Ng V."/>
            <person name="Clum A."/>
            <person name="Steindorff A."/>
            <person name="Ohm R."/>
            <person name="Martin F."/>
            <person name="Silar P."/>
            <person name="Natvig D."/>
            <person name="Lalanne C."/>
            <person name="Gautier V."/>
            <person name="Ament-Velasquez S.L."/>
            <person name="Kruys A."/>
            <person name="Hutchinson M.I."/>
            <person name="Powell A.J."/>
            <person name="Barry K."/>
            <person name="Miller A.N."/>
            <person name="Grigoriev I.V."/>
            <person name="Debuchy R."/>
            <person name="Gladieux P."/>
            <person name="Thoren M.H."/>
            <person name="Johannesson H."/>
        </authorList>
    </citation>
    <scope>NUCLEOTIDE SEQUENCE</scope>
    <source>
        <strain evidence="1">CBS 168.71</strain>
    </source>
</reference>
<accession>A0AAE0HP39</accession>
<reference evidence="1" key="1">
    <citation type="journal article" date="2023" name="Mol. Phylogenet. Evol.">
        <title>Genome-scale phylogeny and comparative genomics of the fungal order Sordariales.</title>
        <authorList>
            <person name="Hensen N."/>
            <person name="Bonometti L."/>
            <person name="Westerberg I."/>
            <person name="Brannstrom I.O."/>
            <person name="Guillou S."/>
            <person name="Cros-Aarteil S."/>
            <person name="Calhoun S."/>
            <person name="Haridas S."/>
            <person name="Kuo A."/>
            <person name="Mondo S."/>
            <person name="Pangilinan J."/>
            <person name="Riley R."/>
            <person name="LaButti K."/>
            <person name="Andreopoulos B."/>
            <person name="Lipzen A."/>
            <person name="Chen C."/>
            <person name="Yan M."/>
            <person name="Daum C."/>
            <person name="Ng V."/>
            <person name="Clum A."/>
            <person name="Steindorff A."/>
            <person name="Ohm R.A."/>
            <person name="Martin F."/>
            <person name="Silar P."/>
            <person name="Natvig D.O."/>
            <person name="Lalanne C."/>
            <person name="Gautier V."/>
            <person name="Ament-Velasquez S.L."/>
            <person name="Kruys A."/>
            <person name="Hutchinson M.I."/>
            <person name="Powell A.J."/>
            <person name="Barry K."/>
            <person name="Miller A.N."/>
            <person name="Grigoriev I.V."/>
            <person name="Debuchy R."/>
            <person name="Gladieux P."/>
            <person name="Hiltunen Thoren M."/>
            <person name="Johannesson H."/>
        </authorList>
    </citation>
    <scope>NUCLEOTIDE SEQUENCE</scope>
    <source>
        <strain evidence="1">CBS 168.71</strain>
    </source>
</reference>
<dbReference type="Proteomes" id="UP001278766">
    <property type="component" value="Unassembled WGS sequence"/>
</dbReference>
<protein>
    <submittedName>
        <fullName evidence="1">Uncharacterized protein</fullName>
    </submittedName>
</protein>
<proteinExistence type="predicted"/>
<dbReference type="AlphaFoldDB" id="A0AAE0HP39"/>